<evidence type="ECO:0000313" key="3">
    <source>
        <dbReference type="Proteomes" id="UP000008311"/>
    </source>
</evidence>
<keyword evidence="3" id="KW-1185">Reference proteome</keyword>
<organism evidence="2 3">
    <name type="scientific">Ricinus communis</name>
    <name type="common">Castor bean</name>
    <dbReference type="NCBI Taxonomy" id="3988"/>
    <lineage>
        <taxon>Eukaryota</taxon>
        <taxon>Viridiplantae</taxon>
        <taxon>Streptophyta</taxon>
        <taxon>Embryophyta</taxon>
        <taxon>Tracheophyta</taxon>
        <taxon>Spermatophyta</taxon>
        <taxon>Magnoliopsida</taxon>
        <taxon>eudicotyledons</taxon>
        <taxon>Gunneridae</taxon>
        <taxon>Pentapetalae</taxon>
        <taxon>rosids</taxon>
        <taxon>fabids</taxon>
        <taxon>Malpighiales</taxon>
        <taxon>Euphorbiaceae</taxon>
        <taxon>Acalyphoideae</taxon>
        <taxon>Acalypheae</taxon>
        <taxon>Ricinus</taxon>
    </lineage>
</organism>
<gene>
    <name evidence="2" type="ORF">RCOM_0600400</name>
</gene>
<dbReference type="InParanoid" id="B9SMC7"/>
<proteinExistence type="predicted"/>
<protein>
    <submittedName>
        <fullName evidence="2">Uncharacterized protein</fullName>
    </submittedName>
</protein>
<name>B9SMC7_RICCO</name>
<feature type="compositionally biased region" description="Polar residues" evidence="1">
    <location>
        <begin position="7"/>
        <end position="17"/>
    </location>
</feature>
<feature type="region of interest" description="Disordered" evidence="1">
    <location>
        <begin position="1"/>
        <end position="29"/>
    </location>
</feature>
<reference evidence="3" key="1">
    <citation type="journal article" date="2010" name="Nat. Biotechnol.">
        <title>Draft genome sequence of the oilseed species Ricinus communis.</title>
        <authorList>
            <person name="Chan A.P."/>
            <person name="Crabtree J."/>
            <person name="Zhao Q."/>
            <person name="Lorenzi H."/>
            <person name="Orvis J."/>
            <person name="Puiu D."/>
            <person name="Melake-Berhan A."/>
            <person name="Jones K.M."/>
            <person name="Redman J."/>
            <person name="Chen G."/>
            <person name="Cahoon E.B."/>
            <person name="Gedil M."/>
            <person name="Stanke M."/>
            <person name="Haas B.J."/>
            <person name="Wortman J.R."/>
            <person name="Fraser-Liggett C.M."/>
            <person name="Ravel J."/>
            <person name="Rabinowicz P.D."/>
        </authorList>
    </citation>
    <scope>NUCLEOTIDE SEQUENCE [LARGE SCALE GENOMIC DNA]</scope>
    <source>
        <strain evidence="3">cv. Hale</strain>
    </source>
</reference>
<dbReference type="AlphaFoldDB" id="B9SMC7"/>
<dbReference type="EMBL" id="EQ974028">
    <property type="protein sequence ID" value="EEF35248.1"/>
    <property type="molecule type" value="Genomic_DNA"/>
</dbReference>
<dbReference type="Proteomes" id="UP000008311">
    <property type="component" value="Unassembled WGS sequence"/>
</dbReference>
<evidence type="ECO:0000313" key="2">
    <source>
        <dbReference type="EMBL" id="EEF35248.1"/>
    </source>
</evidence>
<accession>B9SMC7</accession>
<evidence type="ECO:0000256" key="1">
    <source>
        <dbReference type="SAM" id="MobiDB-lite"/>
    </source>
</evidence>
<sequence>MAKKNNKAMTRTTSQFQDEVEENKESNSQRFEEMRMENLKISQAIEKQIAEMRDLFRSLNRQGFSPTPLPTIEPPGLNIPHIFPTNTNPIVTSTQLVTLQMPLTNTTSPHIPSTGITTTQFPPTTISSPVIPIQPTSYITPQLSFSNLDNRGLLPLSRNSVEISSLPQQPCKLFTGSGLNFRMELPHFDGGNARSWTCKCAKLFHIYNIANEQKVELAILFLGEKADN</sequence>